<accession>A0ABT9B463</accession>
<evidence type="ECO:0000313" key="1">
    <source>
        <dbReference type="EMBL" id="MDO7868096.1"/>
    </source>
</evidence>
<organism evidence="1 2">
    <name type="scientific">Nocardioides jiangxiensis</name>
    <dbReference type="NCBI Taxonomy" id="3064524"/>
    <lineage>
        <taxon>Bacteria</taxon>
        <taxon>Bacillati</taxon>
        <taxon>Actinomycetota</taxon>
        <taxon>Actinomycetes</taxon>
        <taxon>Propionibacteriales</taxon>
        <taxon>Nocardioidaceae</taxon>
        <taxon>Nocardioides</taxon>
    </lineage>
</organism>
<reference evidence="1 2" key="1">
    <citation type="submission" date="2023-07" db="EMBL/GenBank/DDBJ databases">
        <title>Nocardioides sp. nov WY-20 isolated from soil.</title>
        <authorList>
            <person name="Liu B."/>
            <person name="Wan Y."/>
        </authorList>
    </citation>
    <scope>NUCLEOTIDE SEQUENCE [LARGE SCALE GENOMIC DNA]</scope>
    <source>
        <strain evidence="1 2">WY-20</strain>
    </source>
</reference>
<gene>
    <name evidence="1" type="ORF">Q5722_06915</name>
</gene>
<proteinExistence type="predicted"/>
<comment type="caution">
    <text evidence="1">The sequence shown here is derived from an EMBL/GenBank/DDBJ whole genome shotgun (WGS) entry which is preliminary data.</text>
</comment>
<dbReference type="EMBL" id="JAUQTA010000001">
    <property type="protein sequence ID" value="MDO7868096.1"/>
    <property type="molecule type" value="Genomic_DNA"/>
</dbReference>
<keyword evidence="2" id="KW-1185">Reference proteome</keyword>
<dbReference type="Proteomes" id="UP001233314">
    <property type="component" value="Unassembled WGS sequence"/>
</dbReference>
<dbReference type="RefSeq" id="WP_305027472.1">
    <property type="nucleotide sequence ID" value="NZ_JAUQTA010000001.1"/>
</dbReference>
<name>A0ABT9B463_9ACTN</name>
<protein>
    <submittedName>
        <fullName evidence="1">Uncharacterized protein</fullName>
    </submittedName>
</protein>
<evidence type="ECO:0000313" key="2">
    <source>
        <dbReference type="Proteomes" id="UP001233314"/>
    </source>
</evidence>
<sequence>MLDGLANHDHMELVWKREKGVDGKKRLVAHWVRVRPAAPTNHHAA</sequence>